<dbReference type="Proteomes" id="UP000308600">
    <property type="component" value="Unassembled WGS sequence"/>
</dbReference>
<proteinExistence type="predicted"/>
<keyword evidence="2" id="KW-1185">Reference proteome</keyword>
<dbReference type="EMBL" id="ML208725">
    <property type="protein sequence ID" value="TFK60846.1"/>
    <property type="molecule type" value="Genomic_DNA"/>
</dbReference>
<accession>A0ACD3A5A1</accession>
<organism evidence="1 2">
    <name type="scientific">Pluteus cervinus</name>
    <dbReference type="NCBI Taxonomy" id="181527"/>
    <lineage>
        <taxon>Eukaryota</taxon>
        <taxon>Fungi</taxon>
        <taxon>Dikarya</taxon>
        <taxon>Basidiomycota</taxon>
        <taxon>Agaricomycotina</taxon>
        <taxon>Agaricomycetes</taxon>
        <taxon>Agaricomycetidae</taxon>
        <taxon>Agaricales</taxon>
        <taxon>Pluteineae</taxon>
        <taxon>Pluteaceae</taxon>
        <taxon>Pluteus</taxon>
    </lineage>
</organism>
<reference evidence="1 2" key="1">
    <citation type="journal article" date="2019" name="Nat. Ecol. Evol.">
        <title>Megaphylogeny resolves global patterns of mushroom evolution.</title>
        <authorList>
            <person name="Varga T."/>
            <person name="Krizsan K."/>
            <person name="Foldi C."/>
            <person name="Dima B."/>
            <person name="Sanchez-Garcia M."/>
            <person name="Sanchez-Ramirez S."/>
            <person name="Szollosi G.J."/>
            <person name="Szarkandi J.G."/>
            <person name="Papp V."/>
            <person name="Albert L."/>
            <person name="Andreopoulos W."/>
            <person name="Angelini C."/>
            <person name="Antonin V."/>
            <person name="Barry K.W."/>
            <person name="Bougher N.L."/>
            <person name="Buchanan P."/>
            <person name="Buyck B."/>
            <person name="Bense V."/>
            <person name="Catcheside P."/>
            <person name="Chovatia M."/>
            <person name="Cooper J."/>
            <person name="Damon W."/>
            <person name="Desjardin D."/>
            <person name="Finy P."/>
            <person name="Geml J."/>
            <person name="Haridas S."/>
            <person name="Hughes K."/>
            <person name="Justo A."/>
            <person name="Karasinski D."/>
            <person name="Kautmanova I."/>
            <person name="Kiss B."/>
            <person name="Kocsube S."/>
            <person name="Kotiranta H."/>
            <person name="LaButti K.M."/>
            <person name="Lechner B.E."/>
            <person name="Liimatainen K."/>
            <person name="Lipzen A."/>
            <person name="Lukacs Z."/>
            <person name="Mihaltcheva S."/>
            <person name="Morgado L.N."/>
            <person name="Niskanen T."/>
            <person name="Noordeloos M.E."/>
            <person name="Ohm R.A."/>
            <person name="Ortiz-Santana B."/>
            <person name="Ovrebo C."/>
            <person name="Racz N."/>
            <person name="Riley R."/>
            <person name="Savchenko A."/>
            <person name="Shiryaev A."/>
            <person name="Soop K."/>
            <person name="Spirin V."/>
            <person name="Szebenyi C."/>
            <person name="Tomsovsky M."/>
            <person name="Tulloss R.E."/>
            <person name="Uehling J."/>
            <person name="Grigoriev I.V."/>
            <person name="Vagvolgyi C."/>
            <person name="Papp T."/>
            <person name="Martin F.M."/>
            <person name="Miettinen O."/>
            <person name="Hibbett D.S."/>
            <person name="Nagy L.G."/>
        </authorList>
    </citation>
    <scope>NUCLEOTIDE SEQUENCE [LARGE SCALE GENOMIC DNA]</scope>
    <source>
        <strain evidence="1 2">NL-1719</strain>
    </source>
</reference>
<gene>
    <name evidence="1" type="ORF">BDN72DRAFT_904626</name>
</gene>
<name>A0ACD3A5A1_9AGAR</name>
<sequence length="215" mass="24283">MQETGALIVGTTAFHFFNRSLNSCAPLELLVDEDDVELFVQWLRNEDFVPFFKNEADVTFSDAFVDDPVEYAHHVMDLIKDDKQVIRLLSTTTNALEVVLVLRTTSAMNYISAWGARALYAHSTFDKKQTLRIYNSVVDNSLASADFFARKGFAVLNTLPVSARIDTPSDFCTSERRFLGDGKCWTLSWSEDFSDTGSAAWFLVQRSGRPLIRVD</sequence>
<evidence type="ECO:0000313" key="2">
    <source>
        <dbReference type="Proteomes" id="UP000308600"/>
    </source>
</evidence>
<protein>
    <submittedName>
        <fullName evidence="1">Uncharacterized protein</fullName>
    </submittedName>
</protein>
<evidence type="ECO:0000313" key="1">
    <source>
        <dbReference type="EMBL" id="TFK60846.1"/>
    </source>
</evidence>